<dbReference type="GO" id="GO:0004715">
    <property type="term" value="F:non-membrane spanning protein tyrosine kinase activity"/>
    <property type="evidence" value="ECO:0007669"/>
    <property type="project" value="TreeGrafter"/>
</dbReference>
<name>A0A177BCU0_9BILA</name>
<dbReference type="GO" id="GO:0007259">
    <property type="term" value="P:cell surface receptor signaling pathway via JAK-STAT"/>
    <property type="evidence" value="ECO:0007669"/>
    <property type="project" value="TreeGrafter"/>
</dbReference>
<dbReference type="EMBL" id="LWCA01000008">
    <property type="protein sequence ID" value="OAF72035.1"/>
    <property type="molecule type" value="Genomic_DNA"/>
</dbReference>
<gene>
    <name evidence="2" type="ORF">A3Q56_00195</name>
</gene>
<reference evidence="2 3" key="1">
    <citation type="submission" date="2016-04" db="EMBL/GenBank/DDBJ databases">
        <title>The genome of Intoshia linei affirms orthonectids as highly simplified spiralians.</title>
        <authorList>
            <person name="Mikhailov K.V."/>
            <person name="Slusarev G.S."/>
            <person name="Nikitin M.A."/>
            <person name="Logacheva M.D."/>
            <person name="Penin A."/>
            <person name="Aleoshin V."/>
            <person name="Panchin Y.V."/>
        </authorList>
    </citation>
    <scope>NUCLEOTIDE SEQUENCE [LARGE SCALE GENOMIC DNA]</scope>
    <source>
        <strain evidence="2">Intl2013</strain>
        <tissue evidence="2">Whole animal</tissue>
    </source>
</reference>
<dbReference type="GO" id="GO:0019221">
    <property type="term" value="P:cytokine-mediated signaling pathway"/>
    <property type="evidence" value="ECO:0007669"/>
    <property type="project" value="TreeGrafter"/>
</dbReference>
<organism evidence="2 3">
    <name type="scientific">Intoshia linei</name>
    <dbReference type="NCBI Taxonomy" id="1819745"/>
    <lineage>
        <taxon>Eukaryota</taxon>
        <taxon>Metazoa</taxon>
        <taxon>Spiralia</taxon>
        <taxon>Lophotrochozoa</taxon>
        <taxon>Mesozoa</taxon>
        <taxon>Orthonectida</taxon>
        <taxon>Rhopaluridae</taxon>
        <taxon>Intoshia</taxon>
    </lineage>
</organism>
<feature type="domain" description="FERM" evidence="1">
    <location>
        <begin position="17"/>
        <end position="266"/>
    </location>
</feature>
<dbReference type="PROSITE" id="PS50057">
    <property type="entry name" value="FERM_3"/>
    <property type="match status" value="1"/>
</dbReference>
<dbReference type="GO" id="GO:0030154">
    <property type="term" value="P:cell differentiation"/>
    <property type="evidence" value="ECO:0007669"/>
    <property type="project" value="TreeGrafter"/>
</dbReference>
<dbReference type="InterPro" id="IPR051286">
    <property type="entry name" value="JAK"/>
</dbReference>
<dbReference type="Proteomes" id="UP000078046">
    <property type="component" value="Unassembled WGS sequence"/>
</dbReference>
<dbReference type="AlphaFoldDB" id="A0A177BCU0"/>
<dbReference type="PANTHER" id="PTHR45807">
    <property type="entry name" value="TYROSINE-PROTEIN KINASE HOPSCOTCH"/>
    <property type="match status" value="1"/>
</dbReference>
<dbReference type="InterPro" id="IPR000299">
    <property type="entry name" value="FERM_domain"/>
</dbReference>
<dbReference type="GO" id="GO:0035556">
    <property type="term" value="P:intracellular signal transduction"/>
    <property type="evidence" value="ECO:0007669"/>
    <property type="project" value="TreeGrafter"/>
</dbReference>
<comment type="caution">
    <text evidence="2">The sequence shown here is derived from an EMBL/GenBank/DDBJ whole genome shotgun (WGS) entry which is preliminary data.</text>
</comment>
<protein>
    <recommendedName>
        <fullName evidence="1">FERM domain-containing protein</fullName>
    </recommendedName>
</protein>
<dbReference type="InterPro" id="IPR041155">
    <property type="entry name" value="FERM_F1"/>
</dbReference>
<evidence type="ECO:0000313" key="3">
    <source>
        <dbReference type="Proteomes" id="UP000078046"/>
    </source>
</evidence>
<sequence>MDSVKNNENSVSDSNDACIFIYIYSKGSFTMTCSYDMNTCKNVTAESIIMEICRKLAITAFQFNAFALRTLKSNIWLSPNRLMDPFDEQRQHLIFRVRFKPLPQNLDEWKYFDQSGFNYLYEQMVFDFKIGMMMNDTPSNKFVCIYLAMLQYFVECADNHQVPSNDIYDVVCSYIPNDKSCNYEKSYNSIQKIGKYFFNPKSDSIKTKYPINVLKLQFMRYIFKNIEDYMNEKFITPDQKLVSVVSTDRATNIIIECSSPDVIINI</sequence>
<dbReference type="PANTHER" id="PTHR45807:SF7">
    <property type="entry name" value="TYROSINE-PROTEIN KINASE HOPSCOTCH"/>
    <property type="match status" value="1"/>
</dbReference>
<evidence type="ECO:0000259" key="1">
    <source>
        <dbReference type="PROSITE" id="PS50057"/>
    </source>
</evidence>
<dbReference type="GO" id="GO:0005126">
    <property type="term" value="F:cytokine receptor binding"/>
    <property type="evidence" value="ECO:0007669"/>
    <property type="project" value="TreeGrafter"/>
</dbReference>
<accession>A0A177BCU0</accession>
<evidence type="ECO:0000313" key="2">
    <source>
        <dbReference type="EMBL" id="OAF72035.1"/>
    </source>
</evidence>
<dbReference type="GO" id="GO:0005829">
    <property type="term" value="C:cytosol"/>
    <property type="evidence" value="ECO:0007669"/>
    <property type="project" value="TreeGrafter"/>
</dbReference>
<keyword evidence="3" id="KW-1185">Reference proteome</keyword>
<proteinExistence type="predicted"/>
<dbReference type="Pfam" id="PF18379">
    <property type="entry name" value="FERM_F1"/>
    <property type="match status" value="1"/>
</dbReference>